<sequence>MARGKRIYRAVKDLFLHEPEQMLWNAFPPSGRELSYTSRSQMPGETISRNLQETRREKKCWERSTERHEVRGTEDQRRQERSPGTFSKPKI</sequence>
<proteinExistence type="predicted"/>
<feature type="compositionally biased region" description="Polar residues" evidence="1">
    <location>
        <begin position="35"/>
        <end position="51"/>
    </location>
</feature>
<organism evidence="2 3">
    <name type="scientific">Pan troglodytes</name>
    <name type="common">Chimpanzee</name>
    <dbReference type="NCBI Taxonomy" id="9598"/>
    <lineage>
        <taxon>Eukaryota</taxon>
        <taxon>Metazoa</taxon>
        <taxon>Chordata</taxon>
        <taxon>Craniata</taxon>
        <taxon>Vertebrata</taxon>
        <taxon>Euteleostomi</taxon>
        <taxon>Mammalia</taxon>
        <taxon>Eutheria</taxon>
        <taxon>Euarchontoglires</taxon>
        <taxon>Primates</taxon>
        <taxon>Haplorrhini</taxon>
        <taxon>Catarrhini</taxon>
        <taxon>Hominidae</taxon>
        <taxon>Pan</taxon>
    </lineage>
</organism>
<name>A0A2J8MCR5_PANTR</name>
<reference evidence="2 3" key="1">
    <citation type="submission" date="2017-12" db="EMBL/GenBank/DDBJ databases">
        <title>High-resolution comparative analysis of great ape genomes.</title>
        <authorList>
            <person name="Pollen A."/>
            <person name="Hastie A."/>
            <person name="Hormozdiari F."/>
            <person name="Dougherty M."/>
            <person name="Liu R."/>
            <person name="Chaisson M."/>
            <person name="Hoppe E."/>
            <person name="Hill C."/>
            <person name="Pang A."/>
            <person name="Hillier L."/>
            <person name="Baker C."/>
            <person name="Armstrong J."/>
            <person name="Shendure J."/>
            <person name="Paten B."/>
            <person name="Wilson R."/>
            <person name="Chao H."/>
            <person name="Schneider V."/>
            <person name="Ventura M."/>
            <person name="Kronenberg Z."/>
            <person name="Murali S."/>
            <person name="Gordon D."/>
            <person name="Cantsilieris S."/>
            <person name="Munson K."/>
            <person name="Nelson B."/>
            <person name="Raja A."/>
            <person name="Underwood J."/>
            <person name="Diekhans M."/>
            <person name="Fiddes I."/>
            <person name="Haussler D."/>
            <person name="Eichler E."/>
        </authorList>
    </citation>
    <scope>NUCLEOTIDE SEQUENCE [LARGE SCALE GENOMIC DNA]</scope>
    <source>
        <strain evidence="2">Yerkes chimp pedigree #C0471</strain>
    </source>
</reference>
<comment type="caution">
    <text evidence="2">The sequence shown here is derived from an EMBL/GenBank/DDBJ whole genome shotgun (WGS) entry which is preliminary data.</text>
</comment>
<feature type="compositionally biased region" description="Basic and acidic residues" evidence="1">
    <location>
        <begin position="52"/>
        <end position="81"/>
    </location>
</feature>
<gene>
    <name evidence="2" type="ORF">CK820_G0021565</name>
</gene>
<dbReference type="AlphaFoldDB" id="A0A2J8MCR5"/>
<accession>A0A2J8MCR5</accession>
<feature type="region of interest" description="Disordered" evidence="1">
    <location>
        <begin position="29"/>
        <end position="91"/>
    </location>
</feature>
<protein>
    <submittedName>
        <fullName evidence="2">KMT5A isoform 3</fullName>
    </submittedName>
</protein>
<dbReference type="EMBL" id="NBAG03000260">
    <property type="protein sequence ID" value="PNI57333.1"/>
    <property type="molecule type" value="Genomic_DNA"/>
</dbReference>
<evidence type="ECO:0000313" key="2">
    <source>
        <dbReference type="EMBL" id="PNI57333.1"/>
    </source>
</evidence>
<evidence type="ECO:0000256" key="1">
    <source>
        <dbReference type="SAM" id="MobiDB-lite"/>
    </source>
</evidence>
<dbReference type="Proteomes" id="UP000236370">
    <property type="component" value="Unassembled WGS sequence"/>
</dbReference>
<evidence type="ECO:0000313" key="3">
    <source>
        <dbReference type="Proteomes" id="UP000236370"/>
    </source>
</evidence>